<gene>
    <name evidence="8" type="ORF">TCAL_05173</name>
</gene>
<dbReference type="PROSITE" id="PS50157">
    <property type="entry name" value="ZINC_FINGER_C2H2_2"/>
    <property type="match status" value="4"/>
</dbReference>
<dbReference type="PANTHER" id="PTHR24379">
    <property type="entry name" value="KRAB AND ZINC FINGER DOMAIN-CONTAINING"/>
    <property type="match status" value="1"/>
</dbReference>
<dbReference type="SUPFAM" id="SSF57667">
    <property type="entry name" value="beta-beta-alpha zinc fingers"/>
    <property type="match status" value="3"/>
</dbReference>
<dbReference type="PROSITE" id="PS51901">
    <property type="entry name" value="ACP_MB"/>
    <property type="match status" value="1"/>
</dbReference>
<dbReference type="EMBL" id="VCGU01000011">
    <property type="protein sequence ID" value="TRY67291.1"/>
    <property type="molecule type" value="Genomic_DNA"/>
</dbReference>
<feature type="domain" description="C2H2-type" evidence="6">
    <location>
        <begin position="370"/>
        <end position="399"/>
    </location>
</feature>
<dbReference type="GO" id="GO:0008270">
    <property type="term" value="F:zinc ion binding"/>
    <property type="evidence" value="ECO:0007669"/>
    <property type="project" value="UniProtKB-KW"/>
</dbReference>
<dbReference type="AlphaFoldDB" id="A0A553NPB8"/>
<evidence type="ECO:0000313" key="8">
    <source>
        <dbReference type="EMBL" id="TRY67291.1"/>
    </source>
</evidence>
<sequence length="411" mass="47863">MKEIAGFSNGDLLFQTVFFTRQNMSPPKSVIDLRNSLQEKMEKLPSDQIQKMMRGDHVRQTMERTSMRRSNLCNGLSINQSQALQSTTNLSHQDMSDVILLYFDSQSKQIFLKRLELSNERISESASVWIKVLFDVWCTSSHFLEKSPMLVKKFESVSEPMTIYYAGKAIMESREFKCPLCPEVFPLITQEGRNRYESHRNVHEIQNFSCQCNVLLNTTVDRTNHIKLFHSNGKYKQCSDCEFIGTNEEVTIHRNQIHQTYICDVCGHVSENVKKHNNHILKHKVFKCKECGEEFVGSSKFSHHRADVHGKEFSCEECGKIIKGRWKWLQHVKSTHGGNRFMCDICGQGFKHKLTMKRHKISVHIKNRPFVCRYGCGADYNDECNLRTHEKRRHGGIYKKGDSYKDVYKNL</sequence>
<keyword evidence="9" id="KW-1185">Reference proteome</keyword>
<evidence type="ECO:0000259" key="7">
    <source>
        <dbReference type="PROSITE" id="PS51901"/>
    </source>
</evidence>
<evidence type="ECO:0000256" key="4">
    <source>
        <dbReference type="ARBA" id="ARBA00022833"/>
    </source>
</evidence>
<reference evidence="8 9" key="1">
    <citation type="journal article" date="2018" name="Nat. Ecol. Evol.">
        <title>Genomic signatures of mitonuclear coevolution across populations of Tigriopus californicus.</title>
        <authorList>
            <person name="Barreto F.S."/>
            <person name="Watson E.T."/>
            <person name="Lima T.G."/>
            <person name="Willett C.S."/>
            <person name="Edmands S."/>
            <person name="Li W."/>
            <person name="Burton R.S."/>
        </authorList>
    </citation>
    <scope>NUCLEOTIDE SEQUENCE [LARGE SCALE GENOMIC DNA]</scope>
    <source>
        <strain evidence="8 9">San Diego</strain>
    </source>
</reference>
<organism evidence="8 9">
    <name type="scientific">Tigriopus californicus</name>
    <name type="common">Marine copepod</name>
    <dbReference type="NCBI Taxonomy" id="6832"/>
    <lineage>
        <taxon>Eukaryota</taxon>
        <taxon>Metazoa</taxon>
        <taxon>Ecdysozoa</taxon>
        <taxon>Arthropoda</taxon>
        <taxon>Crustacea</taxon>
        <taxon>Multicrustacea</taxon>
        <taxon>Hexanauplia</taxon>
        <taxon>Copepoda</taxon>
        <taxon>Harpacticoida</taxon>
        <taxon>Harpacticidae</taxon>
        <taxon>Tigriopus</taxon>
    </lineage>
</organism>
<dbReference type="GO" id="GO:0000981">
    <property type="term" value="F:DNA-binding transcription factor activity, RNA polymerase II-specific"/>
    <property type="evidence" value="ECO:0007669"/>
    <property type="project" value="TreeGrafter"/>
</dbReference>
<protein>
    <recommendedName>
        <fullName evidence="10">C2H2-type domain-containing protein</fullName>
    </recommendedName>
</protein>
<dbReference type="InterPro" id="IPR013087">
    <property type="entry name" value="Znf_C2H2_type"/>
</dbReference>
<keyword evidence="2" id="KW-0677">Repeat</keyword>
<evidence type="ECO:0000256" key="2">
    <source>
        <dbReference type="ARBA" id="ARBA00022737"/>
    </source>
</evidence>
<dbReference type="InterPro" id="IPR044065">
    <property type="entry name" value="ACP_MB"/>
</dbReference>
<dbReference type="Proteomes" id="UP000318571">
    <property type="component" value="Chromosome 4"/>
</dbReference>
<dbReference type="InterPro" id="IPR036236">
    <property type="entry name" value="Znf_C2H2_sf"/>
</dbReference>
<feature type="domain" description="C2H2-type" evidence="6">
    <location>
        <begin position="286"/>
        <end position="314"/>
    </location>
</feature>
<dbReference type="SMART" id="SM00355">
    <property type="entry name" value="ZnF_C2H2"/>
    <property type="match status" value="7"/>
</dbReference>
<dbReference type="PANTHER" id="PTHR24379:SF127">
    <property type="entry name" value="BLOODY FINGERS-RELATED"/>
    <property type="match status" value="1"/>
</dbReference>
<feature type="domain" description="C2H2-type" evidence="6">
    <location>
        <begin position="313"/>
        <end position="341"/>
    </location>
</feature>
<evidence type="ECO:0000256" key="5">
    <source>
        <dbReference type="PROSITE-ProRule" id="PRU00042"/>
    </source>
</evidence>
<evidence type="ECO:0008006" key="10">
    <source>
        <dbReference type="Google" id="ProtNLM"/>
    </source>
</evidence>
<evidence type="ECO:0000313" key="9">
    <source>
        <dbReference type="Proteomes" id="UP000318571"/>
    </source>
</evidence>
<evidence type="ECO:0000259" key="6">
    <source>
        <dbReference type="PROSITE" id="PS50157"/>
    </source>
</evidence>
<comment type="caution">
    <text evidence="8">The sequence shown here is derived from an EMBL/GenBank/DDBJ whole genome shotgun (WGS) entry which is preliminary data.</text>
</comment>
<keyword evidence="1" id="KW-0479">Metal-binding</keyword>
<keyword evidence="3 5" id="KW-0863">Zinc-finger</keyword>
<dbReference type="GO" id="GO:0005634">
    <property type="term" value="C:nucleus"/>
    <property type="evidence" value="ECO:0007669"/>
    <property type="project" value="TreeGrafter"/>
</dbReference>
<dbReference type="OMA" id="MERTSMR"/>
<dbReference type="STRING" id="6832.A0A553NPB8"/>
<dbReference type="PROSITE" id="PS00028">
    <property type="entry name" value="ZINC_FINGER_C2H2_1"/>
    <property type="match status" value="4"/>
</dbReference>
<dbReference type="GO" id="GO:0000977">
    <property type="term" value="F:RNA polymerase II transcription regulatory region sequence-specific DNA binding"/>
    <property type="evidence" value="ECO:0007669"/>
    <property type="project" value="TreeGrafter"/>
</dbReference>
<name>A0A553NPB8_TIGCA</name>
<dbReference type="Gene3D" id="3.30.160.60">
    <property type="entry name" value="Classic Zinc Finger"/>
    <property type="match status" value="2"/>
</dbReference>
<evidence type="ECO:0000256" key="3">
    <source>
        <dbReference type="ARBA" id="ARBA00022771"/>
    </source>
</evidence>
<feature type="domain" description="ACP-type MB" evidence="7">
    <location>
        <begin position="258"/>
        <end position="298"/>
    </location>
</feature>
<feature type="domain" description="C2H2-type" evidence="6">
    <location>
        <begin position="341"/>
        <end position="369"/>
    </location>
</feature>
<keyword evidence="4" id="KW-0862">Zinc</keyword>
<evidence type="ECO:0000256" key="1">
    <source>
        <dbReference type="ARBA" id="ARBA00022723"/>
    </source>
</evidence>
<proteinExistence type="predicted"/>
<accession>A0A553NPB8</accession>